<feature type="region of interest" description="Disordered" evidence="5">
    <location>
        <begin position="364"/>
        <end position="384"/>
    </location>
</feature>
<dbReference type="InterPro" id="IPR006664">
    <property type="entry name" value="OMP_bac"/>
</dbReference>
<dbReference type="Proteomes" id="UP000194873">
    <property type="component" value="Unassembled WGS sequence"/>
</dbReference>
<organism evidence="7 8">
    <name type="scientific">Hymenobacter crusticola</name>
    <dbReference type="NCBI Taxonomy" id="1770526"/>
    <lineage>
        <taxon>Bacteria</taxon>
        <taxon>Pseudomonadati</taxon>
        <taxon>Bacteroidota</taxon>
        <taxon>Cytophagia</taxon>
        <taxon>Cytophagales</taxon>
        <taxon>Hymenobacteraceae</taxon>
        <taxon>Hymenobacter</taxon>
    </lineage>
</organism>
<dbReference type="InterPro" id="IPR050330">
    <property type="entry name" value="Bact_OuterMem_StrucFunc"/>
</dbReference>
<gene>
    <name evidence="7" type="ORF">BXP70_07050</name>
</gene>
<comment type="subcellular location">
    <subcellularLocation>
        <location evidence="1">Cell outer membrane</location>
    </subcellularLocation>
</comment>
<dbReference type="Pfam" id="PF00691">
    <property type="entry name" value="OmpA"/>
    <property type="match status" value="1"/>
</dbReference>
<comment type="caution">
    <text evidence="7">The sequence shown here is derived from an EMBL/GenBank/DDBJ whole genome shotgun (WGS) entry which is preliminary data.</text>
</comment>
<keyword evidence="2 4" id="KW-0472">Membrane</keyword>
<feature type="compositionally biased region" description="Low complexity" evidence="5">
    <location>
        <begin position="248"/>
        <end position="257"/>
    </location>
</feature>
<dbReference type="CDD" id="cd07185">
    <property type="entry name" value="OmpA_C-like"/>
    <property type="match status" value="1"/>
</dbReference>
<keyword evidence="8" id="KW-1185">Reference proteome</keyword>
<protein>
    <recommendedName>
        <fullName evidence="6">OmpA-like domain-containing protein</fullName>
    </recommendedName>
</protein>
<dbReference type="InterPro" id="IPR036737">
    <property type="entry name" value="OmpA-like_sf"/>
</dbReference>
<evidence type="ECO:0000256" key="1">
    <source>
        <dbReference type="ARBA" id="ARBA00004442"/>
    </source>
</evidence>
<evidence type="ECO:0000256" key="3">
    <source>
        <dbReference type="ARBA" id="ARBA00023237"/>
    </source>
</evidence>
<dbReference type="InterPro" id="IPR006665">
    <property type="entry name" value="OmpA-like"/>
</dbReference>
<evidence type="ECO:0000259" key="6">
    <source>
        <dbReference type="PROSITE" id="PS51123"/>
    </source>
</evidence>
<proteinExistence type="predicted"/>
<reference evidence="7 8" key="1">
    <citation type="submission" date="2017-01" db="EMBL/GenBank/DDBJ databases">
        <title>A new Hymenobacter.</title>
        <authorList>
            <person name="Liang Y."/>
            <person name="Feng F."/>
        </authorList>
    </citation>
    <scope>NUCLEOTIDE SEQUENCE [LARGE SCALE GENOMIC DNA]</scope>
    <source>
        <strain evidence="7">MIMBbqt21</strain>
    </source>
</reference>
<dbReference type="SUPFAM" id="SSF103088">
    <property type="entry name" value="OmpA-like"/>
    <property type="match status" value="1"/>
</dbReference>
<evidence type="ECO:0000313" key="7">
    <source>
        <dbReference type="EMBL" id="OUJ74531.1"/>
    </source>
</evidence>
<evidence type="ECO:0000313" key="8">
    <source>
        <dbReference type="Proteomes" id="UP000194873"/>
    </source>
</evidence>
<dbReference type="PANTHER" id="PTHR30329:SF21">
    <property type="entry name" value="LIPOPROTEIN YIAD-RELATED"/>
    <property type="match status" value="1"/>
</dbReference>
<sequence length="384" mass="41758">MPNDLHVQPLKLFLSKMKPSHWLSLVFLLLVGSVRAQSLAGIWQGVETDTDQPGASWPSVMRVQSGKGTGLFGVLYQEATGRPGVTVTFQIQATRTARGMRLEHGRKLDETGANPFSYWCEGIIIFTYDSTLEKLTGRAEYDPVGRCDKGTYTLYRVKLKSAATVPAGAATTIRVSGRDVRWYADAELKQPVTSGNEYRTKLSKTTTFYLTQGYYPTREGAVVPVTVKVSGTVAKAEPKPTPAPAVAPTPVDTARATLTPPATDTTRSAPAPILSDKSVVLPTVLFKQGTPELLTDAMPALTQLAAELRTRPTLRLQVAGHTDRIGESKKNQALSEQRAEAVKAYLVQAGIAAERISTIGYGDSRPLYPSPDVRNRRVEVSEVR</sequence>
<dbReference type="GO" id="GO:0009279">
    <property type="term" value="C:cell outer membrane"/>
    <property type="evidence" value="ECO:0007669"/>
    <property type="project" value="UniProtKB-SubCell"/>
</dbReference>
<keyword evidence="3" id="KW-0998">Cell outer membrane</keyword>
<dbReference type="PROSITE" id="PS51123">
    <property type="entry name" value="OMPA_2"/>
    <property type="match status" value="1"/>
</dbReference>
<evidence type="ECO:0000256" key="4">
    <source>
        <dbReference type="PROSITE-ProRule" id="PRU00473"/>
    </source>
</evidence>
<accession>A0A243WFJ4</accession>
<feature type="domain" description="OmpA-like" evidence="6">
    <location>
        <begin position="275"/>
        <end position="384"/>
    </location>
</feature>
<evidence type="ECO:0000256" key="2">
    <source>
        <dbReference type="ARBA" id="ARBA00023136"/>
    </source>
</evidence>
<dbReference type="PANTHER" id="PTHR30329">
    <property type="entry name" value="STATOR ELEMENT OF FLAGELLAR MOTOR COMPLEX"/>
    <property type="match status" value="1"/>
</dbReference>
<feature type="compositionally biased region" description="Basic and acidic residues" evidence="5">
    <location>
        <begin position="373"/>
        <end position="384"/>
    </location>
</feature>
<dbReference type="PRINTS" id="PR01021">
    <property type="entry name" value="OMPADOMAIN"/>
</dbReference>
<dbReference type="Gene3D" id="3.30.1330.60">
    <property type="entry name" value="OmpA-like domain"/>
    <property type="match status" value="1"/>
</dbReference>
<name>A0A243WFJ4_9BACT</name>
<dbReference type="AlphaFoldDB" id="A0A243WFJ4"/>
<evidence type="ECO:0000256" key="5">
    <source>
        <dbReference type="SAM" id="MobiDB-lite"/>
    </source>
</evidence>
<dbReference type="EMBL" id="MTSE01000003">
    <property type="protein sequence ID" value="OUJ74531.1"/>
    <property type="molecule type" value="Genomic_DNA"/>
</dbReference>
<feature type="region of interest" description="Disordered" evidence="5">
    <location>
        <begin position="235"/>
        <end position="270"/>
    </location>
</feature>